<keyword evidence="3" id="KW-0812">Transmembrane</keyword>
<dbReference type="AlphaFoldDB" id="A0A2N5MAU0"/>
<evidence type="ECO:0000256" key="3">
    <source>
        <dbReference type="SAM" id="Phobius"/>
    </source>
</evidence>
<evidence type="ECO:0000313" key="5">
    <source>
        <dbReference type="Proteomes" id="UP000234748"/>
    </source>
</evidence>
<dbReference type="EMBL" id="PGUY01000007">
    <property type="protein sequence ID" value="PLT31470.1"/>
    <property type="molecule type" value="Genomic_DNA"/>
</dbReference>
<feature type="transmembrane region" description="Helical" evidence="3">
    <location>
        <begin position="219"/>
        <end position="242"/>
    </location>
</feature>
<dbReference type="Gene3D" id="1.10.510.10">
    <property type="entry name" value="Transferase(Phosphotransferase) domain 1"/>
    <property type="match status" value="1"/>
</dbReference>
<dbReference type="InterPro" id="IPR042565">
    <property type="entry name" value="T7SS_EssB_C"/>
</dbReference>
<feature type="compositionally biased region" description="Basic and acidic residues" evidence="2">
    <location>
        <begin position="415"/>
        <end position="444"/>
    </location>
</feature>
<dbReference type="NCBIfam" id="TIGR03926">
    <property type="entry name" value="T7_EssB"/>
    <property type="match status" value="1"/>
</dbReference>
<keyword evidence="3" id="KW-0472">Membrane</keyword>
<dbReference type="Pfam" id="PF10140">
    <property type="entry name" value="YukC"/>
    <property type="match status" value="1"/>
</dbReference>
<name>A0A2N5MAU0_9BACI</name>
<gene>
    <name evidence="4" type="primary">essB</name>
    <name evidence="4" type="ORF">CUU66_02535</name>
</gene>
<keyword evidence="3" id="KW-1133">Transmembrane helix</keyword>
<dbReference type="RefSeq" id="WP_101640111.1">
    <property type="nucleotide sequence ID" value="NZ_PGUY01000007.1"/>
</dbReference>
<dbReference type="OrthoDB" id="4975281at2"/>
<keyword evidence="5" id="KW-1185">Reference proteome</keyword>
<comment type="similarity">
    <text evidence="1">Belongs to the EssB family.</text>
</comment>
<feature type="compositionally biased region" description="Basic and acidic residues" evidence="2">
    <location>
        <begin position="382"/>
        <end position="391"/>
    </location>
</feature>
<comment type="caution">
    <text evidence="4">The sequence shown here is derived from an EMBL/GenBank/DDBJ whole genome shotgun (WGS) entry which is preliminary data.</text>
</comment>
<evidence type="ECO:0000256" key="1">
    <source>
        <dbReference type="ARBA" id="ARBA00010163"/>
    </source>
</evidence>
<organism evidence="4 5">
    <name type="scientific">Peribacillus deserti</name>
    <dbReference type="NCBI Taxonomy" id="673318"/>
    <lineage>
        <taxon>Bacteria</taxon>
        <taxon>Bacillati</taxon>
        <taxon>Bacillota</taxon>
        <taxon>Bacilli</taxon>
        <taxon>Bacillales</taxon>
        <taxon>Bacillaceae</taxon>
        <taxon>Peribacillus</taxon>
    </lineage>
</organism>
<dbReference type="Gene3D" id="1.25.40.680">
    <property type="entry name" value="Type VII secretion system EssB, C-terminal-like domain"/>
    <property type="match status" value="1"/>
</dbReference>
<evidence type="ECO:0000313" key="4">
    <source>
        <dbReference type="EMBL" id="PLT31470.1"/>
    </source>
</evidence>
<sequence length="444" mass="51022">MEGKKTSYLEEQTEAAITHDGGHVFVFQRSKVKLHDHLEISFLEESAVPLKKEIEVTEDEVIVKVKAPPEFLTFTDLRKKNKQARLIFAHQLVKKVSSHEWPRLNLIVSPENIVADPSLTPYFLHYGVKESIPPYEKEPERILKEVKAAVAAAADGQYTFNEYLHYHQTLKLSNLSKDIMAQESYEELLSLLESSINGLEKQESTYAHIPQRKWNINRYSLIGAAILLIPAIIYLFYTILVVQPKQEAYVKSGELFLEGKYSEVIEELDKYNPEDMPYVVQYELASSYVTNENLDDAQRDAVNNLITLQTDPQYFLYWIYIGRGMNEEAVDIARSLEFRDSIIYGLLKYKEDVKANDKLSGEEKQKELDAIEQEVKEYKQDIEEQKKLEEESKMEEESQAATQQEAVETQPAVVKKAEPKPPAKETPKAPQTKEKTKAVPKDAE</sequence>
<reference evidence="4 5" key="1">
    <citation type="submission" date="2017-11" db="EMBL/GenBank/DDBJ databases">
        <title>Comparitive Functional Genomics of Dry Heat Resistant strains isolated from the Viking Spacecraft.</title>
        <authorList>
            <person name="Seuylemezian A."/>
            <person name="Cooper K."/>
            <person name="Vaishampayan P."/>
        </authorList>
    </citation>
    <scope>NUCLEOTIDE SEQUENCE [LARGE SCALE GENOMIC DNA]</scope>
    <source>
        <strain evidence="4 5">V1-29</strain>
    </source>
</reference>
<dbReference type="InterPro" id="IPR018778">
    <property type="entry name" value="T7SS_EssB"/>
</dbReference>
<protein>
    <submittedName>
        <fullName evidence="4">Type VII secretion protein EssB</fullName>
    </submittedName>
</protein>
<proteinExistence type="inferred from homology"/>
<feature type="compositionally biased region" description="Low complexity" evidence="2">
    <location>
        <begin position="399"/>
        <end position="414"/>
    </location>
</feature>
<dbReference type="Proteomes" id="UP000234748">
    <property type="component" value="Unassembled WGS sequence"/>
</dbReference>
<evidence type="ECO:0000256" key="2">
    <source>
        <dbReference type="SAM" id="MobiDB-lite"/>
    </source>
</evidence>
<accession>A0A2N5MAU0</accession>
<feature type="region of interest" description="Disordered" evidence="2">
    <location>
        <begin position="382"/>
        <end position="444"/>
    </location>
</feature>